<dbReference type="InterPro" id="IPR023372">
    <property type="entry name" value="Rest_endonuc_II_EcoRII_N"/>
</dbReference>
<organism evidence="3 4">
    <name type="scientific">Bacteroides xylanisolvens</name>
    <dbReference type="NCBI Taxonomy" id="371601"/>
    <lineage>
        <taxon>Bacteria</taxon>
        <taxon>Pseudomonadati</taxon>
        <taxon>Bacteroidota</taxon>
        <taxon>Bacteroidia</taxon>
        <taxon>Bacteroidales</taxon>
        <taxon>Bacteroidaceae</taxon>
        <taxon>Bacteroides</taxon>
    </lineage>
</organism>
<protein>
    <submittedName>
        <fullName evidence="3">Restriction endonuclease</fullName>
    </submittedName>
</protein>
<feature type="domain" description="Restriction endonuclease type II EcoRII N-terminal" evidence="2">
    <location>
        <begin position="15"/>
        <end position="130"/>
    </location>
</feature>
<dbReference type="Pfam" id="PF09019">
    <property type="entry name" value="EcoRII-C"/>
    <property type="match status" value="1"/>
</dbReference>
<dbReference type="SUPFAM" id="SSF52980">
    <property type="entry name" value="Restriction endonuclease-like"/>
    <property type="match status" value="1"/>
</dbReference>
<dbReference type="InterPro" id="IPR011335">
    <property type="entry name" value="Restrct_endonuc-II-like"/>
</dbReference>
<dbReference type="Gene3D" id="3.40.91.80">
    <property type="match status" value="1"/>
</dbReference>
<dbReference type="InterPro" id="IPR038365">
    <property type="entry name" value="EcoRII_C_sf"/>
</dbReference>
<keyword evidence="3" id="KW-0378">Hydrolase</keyword>
<dbReference type="InterPro" id="IPR015109">
    <property type="entry name" value="Restrct_endonuc_II_EcoRII_C"/>
</dbReference>
<name>A0A3E4N8I1_9BACE</name>
<keyword evidence="3" id="KW-0540">Nuclease</keyword>
<feature type="domain" description="Restriction endonuclease type II EcoRII C-terminal" evidence="1">
    <location>
        <begin position="218"/>
        <end position="378"/>
    </location>
</feature>
<evidence type="ECO:0000313" key="4">
    <source>
        <dbReference type="Proteomes" id="UP000261210"/>
    </source>
</evidence>
<proteinExistence type="predicted"/>
<dbReference type="GO" id="GO:0009307">
    <property type="term" value="P:DNA restriction-modification system"/>
    <property type="evidence" value="ECO:0007669"/>
    <property type="project" value="InterPro"/>
</dbReference>
<dbReference type="InterPro" id="IPR015300">
    <property type="entry name" value="DNA-bd_pseudobarrel_sf"/>
</dbReference>
<dbReference type="RefSeq" id="WP_004315884.1">
    <property type="nucleotide sequence ID" value="NZ_AP031409.1"/>
</dbReference>
<dbReference type="SUPFAM" id="SSF101936">
    <property type="entry name" value="DNA-binding pseudobarrel domain"/>
    <property type="match status" value="1"/>
</dbReference>
<comment type="caution">
    <text evidence="3">The sequence shown here is derived from an EMBL/GenBank/DDBJ whole genome shotgun (WGS) entry which is preliminary data.</text>
</comment>
<dbReference type="EMBL" id="QSQU01000034">
    <property type="protein sequence ID" value="RGK58776.1"/>
    <property type="molecule type" value="Genomic_DNA"/>
</dbReference>
<dbReference type="AlphaFoldDB" id="A0A3E4N8I1"/>
<evidence type="ECO:0000313" key="3">
    <source>
        <dbReference type="EMBL" id="RGK58776.1"/>
    </source>
</evidence>
<evidence type="ECO:0000259" key="2">
    <source>
        <dbReference type="Pfam" id="PF09217"/>
    </source>
</evidence>
<accession>A0A3E4N8I1</accession>
<keyword evidence="3" id="KW-0255">Endonuclease</keyword>
<dbReference type="Pfam" id="PF09217">
    <property type="entry name" value="EcoRII-N"/>
    <property type="match status" value="1"/>
</dbReference>
<dbReference type="Gene3D" id="2.40.330.10">
    <property type="entry name" value="DNA-binding pseudobarrel domain"/>
    <property type="match status" value="1"/>
</dbReference>
<reference evidence="3 4" key="1">
    <citation type="submission" date="2018-08" db="EMBL/GenBank/DDBJ databases">
        <title>A genome reference for cultivated species of the human gut microbiota.</title>
        <authorList>
            <person name="Zou Y."/>
            <person name="Xue W."/>
            <person name="Luo G."/>
        </authorList>
    </citation>
    <scope>NUCLEOTIDE SEQUENCE [LARGE SCALE GENOMIC DNA]</scope>
    <source>
        <strain evidence="3 4">TF10-34</strain>
    </source>
</reference>
<gene>
    <name evidence="3" type="ORF">DXD03_18970</name>
</gene>
<evidence type="ECO:0000259" key="1">
    <source>
        <dbReference type="Pfam" id="PF09019"/>
    </source>
</evidence>
<dbReference type="Proteomes" id="UP000261210">
    <property type="component" value="Unassembled WGS sequence"/>
</dbReference>
<dbReference type="GO" id="GO:0009036">
    <property type="term" value="F:type II site-specific deoxyribonuclease activity"/>
    <property type="evidence" value="ECO:0007669"/>
    <property type="project" value="InterPro"/>
</dbReference>
<sequence length="397" mass="45945">MSNILDSAIQSVQQSKAAWCRFITGNDTGATGSHQAGFYIPKCASSLLFDEPGKKGENKEKTVQIKWQDDFTTESCMKYYGQGTRNEYRITRFGRGFPFFQDDNVGDLLIIAKYTEEDYLGYVLSADEDIDGFFAYFNLAPDETNQLIDVAGVIKPDEKIVQLFRDFVSRFDKFPDTRQMALGARECYNKAYKIGENVFKTNPDDVLLNWVDTEFRLFKCMEEKFYADMITHSFDSIDTFIQTANEVLNRRKSRAGKSLEHHLSDIFVHNALVFEEQAVTEDNKKPDFLFPNGKCYRNIQFPAGDLIVLGAKTTCKDRWRQVLTEADRVDVKFLFTLQQGISKNQLKEMHDSRLTLVVPQKYISSFPRDYQDEIKDLLGFILMVKEKQEHLPKHYFL</sequence>
<dbReference type="GO" id="GO:0003677">
    <property type="term" value="F:DNA binding"/>
    <property type="evidence" value="ECO:0007669"/>
    <property type="project" value="InterPro"/>
</dbReference>